<dbReference type="Gene3D" id="3.30.70.1290">
    <property type="entry name" value="Transposase IS200-like"/>
    <property type="match status" value="1"/>
</dbReference>
<comment type="caution">
    <text evidence="2">The sequence shown here is derived from an EMBL/GenBank/DDBJ whole genome shotgun (WGS) entry which is preliminary data.</text>
</comment>
<dbReference type="PANTHER" id="PTHR34322">
    <property type="entry name" value="TRANSPOSASE, Y1_TNP DOMAIN-CONTAINING"/>
    <property type="match status" value="1"/>
</dbReference>
<dbReference type="Proteomes" id="UP001143362">
    <property type="component" value="Unassembled WGS sequence"/>
</dbReference>
<keyword evidence="3" id="KW-1185">Reference proteome</keyword>
<organism evidence="2 3">
    <name type="scientific">Candidatus Litorirhabdus singularis</name>
    <dbReference type="NCBI Taxonomy" id="2518993"/>
    <lineage>
        <taxon>Bacteria</taxon>
        <taxon>Pseudomonadati</taxon>
        <taxon>Pseudomonadota</taxon>
        <taxon>Gammaproteobacteria</taxon>
        <taxon>Cellvibrionales</taxon>
        <taxon>Halieaceae</taxon>
        <taxon>Candidatus Litorirhabdus</taxon>
    </lineage>
</organism>
<sequence length="237" mass="26774">MVFSIRKHPVGVTQHIVQSTKERSDCFGRPSDYAAYLKYLQHASCRFQVAVHAWVVMRNHCHLLLTAAIDTAIDALLRDVRKQYLGYCRSLYPDASELLQEHYLCSAVQADDHFLRCCRFIEANPVRASVVATPADYRWSSYGCSALGVESELWVPHSRYRALGADNLARRIAYRRQFADILKPEETRQIRACLYQGKPYGAAGFCQRLAPALETPVALLKTPISGSDLSLHQGKDQ</sequence>
<evidence type="ECO:0000259" key="1">
    <source>
        <dbReference type="SMART" id="SM01321"/>
    </source>
</evidence>
<reference evidence="2" key="1">
    <citation type="submission" date="2019-02" db="EMBL/GenBank/DDBJ databases">
        <authorList>
            <person name="Li S.-H."/>
        </authorList>
    </citation>
    <scope>NUCLEOTIDE SEQUENCE</scope>
    <source>
        <strain evidence="2">IMCC14734</strain>
    </source>
</reference>
<dbReference type="InterPro" id="IPR002686">
    <property type="entry name" value="Transposase_17"/>
</dbReference>
<dbReference type="RefSeq" id="WP_279246768.1">
    <property type="nucleotide sequence ID" value="NZ_SHNN01000004.1"/>
</dbReference>
<name>A0ABT3TKA7_9GAMM</name>
<dbReference type="InterPro" id="IPR036515">
    <property type="entry name" value="Transposase_17_sf"/>
</dbReference>
<feature type="domain" description="Transposase IS200-like" evidence="1">
    <location>
        <begin position="9"/>
        <end position="124"/>
    </location>
</feature>
<protein>
    <recommendedName>
        <fullName evidence="1">Transposase IS200-like domain-containing protein</fullName>
    </recommendedName>
</protein>
<accession>A0ABT3TKA7</accession>
<gene>
    <name evidence="2" type="ORF">EYC98_17890</name>
</gene>
<evidence type="ECO:0000313" key="2">
    <source>
        <dbReference type="EMBL" id="MCX2982738.1"/>
    </source>
</evidence>
<proteinExistence type="predicted"/>
<dbReference type="SUPFAM" id="SSF143422">
    <property type="entry name" value="Transposase IS200-like"/>
    <property type="match status" value="1"/>
</dbReference>
<evidence type="ECO:0000313" key="3">
    <source>
        <dbReference type="Proteomes" id="UP001143362"/>
    </source>
</evidence>
<dbReference type="PANTHER" id="PTHR34322:SF2">
    <property type="entry name" value="TRANSPOSASE IS200-LIKE DOMAIN-CONTAINING PROTEIN"/>
    <property type="match status" value="1"/>
</dbReference>
<dbReference type="Pfam" id="PF01797">
    <property type="entry name" value="Y1_Tnp"/>
    <property type="match status" value="1"/>
</dbReference>
<dbReference type="SMART" id="SM01321">
    <property type="entry name" value="Y1_Tnp"/>
    <property type="match status" value="1"/>
</dbReference>
<dbReference type="EMBL" id="SHNN01000004">
    <property type="protein sequence ID" value="MCX2982738.1"/>
    <property type="molecule type" value="Genomic_DNA"/>
</dbReference>